<feature type="binding site" evidence="5">
    <location>
        <position position="106"/>
    </location>
    <ligand>
        <name>phosphate</name>
        <dbReference type="ChEBI" id="CHEBI:43474"/>
    </ligand>
</feature>
<evidence type="ECO:0000256" key="7">
    <source>
        <dbReference type="SAM" id="SignalP"/>
    </source>
</evidence>
<evidence type="ECO:0000259" key="8">
    <source>
        <dbReference type="Pfam" id="PF12849"/>
    </source>
</evidence>
<dbReference type="AlphaFoldDB" id="A0A7T1WUL2"/>
<dbReference type="NCBIfam" id="TIGR00975">
    <property type="entry name" value="3a0107s03"/>
    <property type="match status" value="1"/>
</dbReference>
<feature type="binding site" evidence="5">
    <location>
        <position position="88"/>
    </location>
    <ligand>
        <name>phosphate</name>
        <dbReference type="ChEBI" id="CHEBI:43474"/>
    </ligand>
</feature>
<feature type="region of interest" description="Disordered" evidence="6">
    <location>
        <begin position="174"/>
        <end position="199"/>
    </location>
</feature>
<feature type="domain" description="PBP" evidence="8">
    <location>
        <begin position="50"/>
        <end position="341"/>
    </location>
</feature>
<feature type="binding site" evidence="5">
    <location>
        <begin position="58"/>
        <end position="60"/>
    </location>
    <ligand>
        <name>phosphate</name>
        <dbReference type="ChEBI" id="CHEBI:43474"/>
    </ligand>
</feature>
<dbReference type="Proteomes" id="UP000595046">
    <property type="component" value="Chromosome"/>
</dbReference>
<dbReference type="SUPFAM" id="SSF53850">
    <property type="entry name" value="Periplasmic binding protein-like II"/>
    <property type="match status" value="1"/>
</dbReference>
<feature type="region of interest" description="Disordered" evidence="6">
    <location>
        <begin position="214"/>
        <end position="233"/>
    </location>
</feature>
<evidence type="ECO:0000256" key="4">
    <source>
        <dbReference type="PIRNR" id="PIRNR002756"/>
    </source>
</evidence>
<reference evidence="10" key="1">
    <citation type="submission" date="2020-02" db="EMBL/GenBank/DDBJ databases">
        <title>Streptomyces sp. ASO4wet.</title>
        <authorList>
            <person name="Risdian C."/>
            <person name="Landwehr W."/>
            <person name="Schupp P."/>
            <person name="Wink J."/>
        </authorList>
    </citation>
    <scope>NUCLEOTIDE SEQUENCE [LARGE SCALE GENOMIC DNA]</scope>
    <source>
        <strain evidence="10">ASO4wet</strain>
    </source>
</reference>
<proteinExistence type="inferred from homology"/>
<comment type="similarity">
    <text evidence="1 4">Belongs to the PstS family.</text>
</comment>
<dbReference type="PANTHER" id="PTHR42996">
    <property type="entry name" value="PHOSPHATE-BINDING PROTEIN PSTS"/>
    <property type="match status" value="1"/>
</dbReference>
<evidence type="ECO:0000256" key="3">
    <source>
        <dbReference type="ARBA" id="ARBA00022592"/>
    </source>
</evidence>
<dbReference type="GO" id="GO:0035435">
    <property type="term" value="P:phosphate ion transmembrane transport"/>
    <property type="evidence" value="ECO:0007669"/>
    <property type="project" value="InterPro"/>
</dbReference>
<protein>
    <recommendedName>
        <fullName evidence="4">Phosphate-binding protein</fullName>
    </recommendedName>
</protein>
<dbReference type="InterPro" id="IPR050962">
    <property type="entry name" value="Phosphate-bind_PstS"/>
</dbReference>
<dbReference type="Gene3D" id="3.40.190.10">
    <property type="entry name" value="Periplasmic binding protein-like II"/>
    <property type="match status" value="2"/>
</dbReference>
<name>A0A7T1WUL2_9ACTN</name>
<dbReference type="CDD" id="cd13565">
    <property type="entry name" value="PBP2_PstS"/>
    <property type="match status" value="1"/>
</dbReference>
<feature type="compositionally biased region" description="Low complexity" evidence="6">
    <location>
        <begin position="224"/>
        <end position="233"/>
    </location>
</feature>
<keyword evidence="2 4" id="KW-0813">Transport</keyword>
<dbReference type="RefSeq" id="WP_197351811.1">
    <property type="nucleotide sequence ID" value="NZ_CP048882.1"/>
</dbReference>
<keyword evidence="3 4" id="KW-0592">Phosphate transport</keyword>
<dbReference type="EMBL" id="CP048882">
    <property type="protein sequence ID" value="QPP08020.1"/>
    <property type="molecule type" value="Genomic_DNA"/>
</dbReference>
<dbReference type="PANTHER" id="PTHR42996:SF1">
    <property type="entry name" value="PHOSPHATE-BINDING PROTEIN PSTS"/>
    <property type="match status" value="1"/>
</dbReference>
<dbReference type="PROSITE" id="PS51257">
    <property type="entry name" value="PROKAR_LIPOPROTEIN"/>
    <property type="match status" value="1"/>
</dbReference>
<feature type="chain" id="PRO_5032759049" description="Phosphate-binding protein" evidence="7">
    <location>
        <begin position="30"/>
        <end position="371"/>
    </location>
</feature>
<accession>A0A7T1WUL2</accession>
<organism evidence="9 10">
    <name type="scientific">Streptomyces bathyalis</name>
    <dbReference type="NCBI Taxonomy" id="2710756"/>
    <lineage>
        <taxon>Bacteria</taxon>
        <taxon>Bacillati</taxon>
        <taxon>Actinomycetota</taxon>
        <taxon>Actinomycetes</taxon>
        <taxon>Kitasatosporales</taxon>
        <taxon>Streptomycetaceae</taxon>
        <taxon>Streptomyces</taxon>
    </lineage>
</organism>
<keyword evidence="7" id="KW-0732">Signal</keyword>
<dbReference type="Pfam" id="PF12849">
    <property type="entry name" value="PBP_like_2"/>
    <property type="match status" value="1"/>
</dbReference>
<evidence type="ECO:0000256" key="1">
    <source>
        <dbReference type="ARBA" id="ARBA00008725"/>
    </source>
</evidence>
<evidence type="ECO:0000256" key="2">
    <source>
        <dbReference type="ARBA" id="ARBA00022448"/>
    </source>
</evidence>
<sequence length="371" mass="38974">MMLQRTIRLRALALGAVAVSGALVLTACGSDTNTSKDAKKAAANIKCDGKGKLLASGSTAQKNAVDAWVKNYQTACKETQINYKDIGSGGGVQEWLQGTTAFAGSDSALKPEEVAKSKKICKGGQGVNLPMVGGPVAVSYNVPGVDNLVLDASAVAKIFDSKIKKWNDPEIKKLNPDAKLPSTDIQPFHRSDESGTTQNLGKYLGTAAKDDWKYPDEKSWPAKGGQSASGSAGVAQQVKQTDGAIGYFELSYATANNLDTVKLDTGASEPVEATTENASKAIADAKVVGKDKDLALDLNYATKTEGAYPLMLVTYEILCDKGNKPSSLKAAKSFLTYTASEDGQGELAKLGYAPLPDEIAKKVRSAIPELA</sequence>
<dbReference type="KEGG" id="sbat:G4Z16_18255"/>
<feature type="binding site" evidence="5">
    <location>
        <begin position="194"/>
        <end position="196"/>
    </location>
    <ligand>
        <name>phosphate</name>
        <dbReference type="ChEBI" id="CHEBI:43474"/>
    </ligand>
</feature>
<feature type="signal peptide" evidence="7">
    <location>
        <begin position="1"/>
        <end position="29"/>
    </location>
</feature>
<dbReference type="InterPro" id="IPR024370">
    <property type="entry name" value="PBP_domain"/>
</dbReference>
<keyword evidence="10" id="KW-1185">Reference proteome</keyword>
<evidence type="ECO:0000256" key="5">
    <source>
        <dbReference type="PIRSR" id="PIRSR002756-1"/>
    </source>
</evidence>
<dbReference type="PIRSF" id="PIRSF002756">
    <property type="entry name" value="PstS"/>
    <property type="match status" value="1"/>
</dbReference>
<dbReference type="GO" id="GO:0043190">
    <property type="term" value="C:ATP-binding cassette (ABC) transporter complex"/>
    <property type="evidence" value="ECO:0007669"/>
    <property type="project" value="InterPro"/>
</dbReference>
<dbReference type="InterPro" id="IPR005673">
    <property type="entry name" value="ABC_phos-bd_PstS"/>
</dbReference>
<gene>
    <name evidence="9" type="primary">pstS</name>
    <name evidence="9" type="ORF">G4Z16_18255</name>
</gene>
<evidence type="ECO:0000256" key="6">
    <source>
        <dbReference type="SAM" id="MobiDB-lite"/>
    </source>
</evidence>
<evidence type="ECO:0000313" key="9">
    <source>
        <dbReference type="EMBL" id="QPP08020.1"/>
    </source>
</evidence>
<dbReference type="GO" id="GO:0042301">
    <property type="term" value="F:phosphate ion binding"/>
    <property type="evidence" value="ECO:0007669"/>
    <property type="project" value="InterPro"/>
</dbReference>
<evidence type="ECO:0000313" key="10">
    <source>
        <dbReference type="Proteomes" id="UP000595046"/>
    </source>
</evidence>